<keyword evidence="2" id="KW-1185">Reference proteome</keyword>
<evidence type="ECO:0000313" key="1">
    <source>
        <dbReference type="EMBL" id="BES98207.1"/>
    </source>
</evidence>
<dbReference type="Proteomes" id="UP001307889">
    <property type="component" value="Chromosome 9"/>
</dbReference>
<name>A0ABN7B3J7_9HEMI</name>
<dbReference type="EMBL" id="AP028917">
    <property type="protein sequence ID" value="BES98207.1"/>
    <property type="molecule type" value="Genomic_DNA"/>
</dbReference>
<organism evidence="1 2">
    <name type="scientific">Nesidiocoris tenuis</name>
    <dbReference type="NCBI Taxonomy" id="355587"/>
    <lineage>
        <taxon>Eukaryota</taxon>
        <taxon>Metazoa</taxon>
        <taxon>Ecdysozoa</taxon>
        <taxon>Arthropoda</taxon>
        <taxon>Hexapoda</taxon>
        <taxon>Insecta</taxon>
        <taxon>Pterygota</taxon>
        <taxon>Neoptera</taxon>
        <taxon>Paraneoptera</taxon>
        <taxon>Hemiptera</taxon>
        <taxon>Heteroptera</taxon>
        <taxon>Panheteroptera</taxon>
        <taxon>Cimicomorpha</taxon>
        <taxon>Miridae</taxon>
        <taxon>Dicyphina</taxon>
        <taxon>Nesidiocoris</taxon>
    </lineage>
</organism>
<protein>
    <submittedName>
        <fullName evidence="1">Uncharacterized protein</fullName>
    </submittedName>
</protein>
<accession>A0ABN7B3J7</accession>
<proteinExistence type="predicted"/>
<sequence>MFDRLCPPPWEFLGDNPGHSTYLFACAYVRVHLSARRLPTDAGRKVPWGTTSTNPIPPVVKYWSLPTVLNQPECQSFKLPFRRPVSVTSSLVCVASGQNLE</sequence>
<reference evidence="1 2" key="1">
    <citation type="submission" date="2023-09" db="EMBL/GenBank/DDBJ databases">
        <title>Nesidiocoris tenuis whole genome shotgun sequence.</title>
        <authorList>
            <person name="Shibata T."/>
            <person name="Shimoda M."/>
            <person name="Kobayashi T."/>
            <person name="Uehara T."/>
        </authorList>
    </citation>
    <scope>NUCLEOTIDE SEQUENCE [LARGE SCALE GENOMIC DNA]</scope>
    <source>
        <strain evidence="1 2">Japan</strain>
    </source>
</reference>
<evidence type="ECO:0000313" key="2">
    <source>
        <dbReference type="Proteomes" id="UP001307889"/>
    </source>
</evidence>
<gene>
    <name evidence="1" type="ORF">NTJ_11023</name>
</gene>